<dbReference type="EMBL" id="JAHBBH010000011">
    <property type="protein sequence ID" value="MBW3092357.1"/>
    <property type="molecule type" value="Genomic_DNA"/>
</dbReference>
<protein>
    <submittedName>
        <fullName evidence="6">GNAT family N-acetyltransferase</fullName>
        <ecNumber evidence="6">2.3.1.-</ecNumber>
    </submittedName>
</protein>
<dbReference type="CDD" id="cd02440">
    <property type="entry name" value="AdoMet_MTases"/>
    <property type="match status" value="1"/>
</dbReference>
<evidence type="ECO:0000256" key="3">
    <source>
        <dbReference type="ARBA" id="ARBA00022679"/>
    </source>
</evidence>
<comment type="caution">
    <text evidence="6">The sequence shown here is derived from an EMBL/GenBank/DDBJ whole genome shotgun (WGS) entry which is preliminary data.</text>
</comment>
<evidence type="ECO:0000256" key="1">
    <source>
        <dbReference type="ARBA" id="ARBA00008361"/>
    </source>
</evidence>
<dbReference type="Proteomes" id="UP000700815">
    <property type="component" value="Unassembled WGS sequence"/>
</dbReference>
<dbReference type="Pfam" id="PF00583">
    <property type="entry name" value="Acetyltransf_1"/>
    <property type="match status" value="1"/>
</dbReference>
<keyword evidence="7" id="KW-1185">Reference proteome</keyword>
<reference evidence="6 7" key="1">
    <citation type="submission" date="2021-05" db="EMBL/GenBank/DDBJ databases">
        <title>Phylogenetic classification of ten novel species belonging to the genus Bifidobacterium comprising B. colchicus sp. nov., B. abeli sp. nov., B. bicoloris sp. nov., B. guerezis sp. nov., B. rosaliae sp. nov., B. santillanensis sp. nov., B. argentati sp. nov., B. amazzoni sp. nov., B. pluviali sp. nov., and B. pinnaculum sp. nov.</title>
        <authorList>
            <person name="Lugli G.A."/>
            <person name="Ruiz Garcia L."/>
            <person name="Margolles A."/>
            <person name="Ventura M."/>
        </authorList>
    </citation>
    <scope>NUCLEOTIDE SEQUENCE [LARGE SCALE GENOMIC DNA]</scope>
    <source>
        <strain evidence="6 7">82T10</strain>
    </source>
</reference>
<name>A0ABS6WEH5_9BIFI</name>
<proteinExistence type="inferred from homology"/>
<dbReference type="InterPro" id="IPR051052">
    <property type="entry name" value="Diverse_substrate_MTase"/>
</dbReference>
<dbReference type="PROSITE" id="PS51186">
    <property type="entry name" value="GNAT"/>
    <property type="match status" value="1"/>
</dbReference>
<dbReference type="PANTHER" id="PTHR44942">
    <property type="entry name" value="METHYLTRANSF_11 DOMAIN-CONTAINING PROTEIN"/>
    <property type="match status" value="1"/>
</dbReference>
<dbReference type="EC" id="2.3.1.-" evidence="6"/>
<organism evidence="6 7">
    <name type="scientific">Bifidobacterium miconis</name>
    <dbReference type="NCBI Taxonomy" id="2834435"/>
    <lineage>
        <taxon>Bacteria</taxon>
        <taxon>Bacillati</taxon>
        <taxon>Actinomycetota</taxon>
        <taxon>Actinomycetes</taxon>
        <taxon>Bifidobacteriales</taxon>
        <taxon>Bifidobacteriaceae</taxon>
        <taxon>Bifidobacterium</taxon>
    </lineage>
</organism>
<dbReference type="GO" id="GO:0016746">
    <property type="term" value="F:acyltransferase activity"/>
    <property type="evidence" value="ECO:0007669"/>
    <property type="project" value="UniProtKB-KW"/>
</dbReference>
<dbReference type="Pfam" id="PF08241">
    <property type="entry name" value="Methyltransf_11"/>
    <property type="match status" value="1"/>
</dbReference>
<keyword evidence="6" id="KW-0012">Acyltransferase</keyword>
<sequence length="459" mass="49851">MTSQNTLFHGKARVYADARPGYPDAAIAYIGSLIPDGSVIADIGAGTGKCTVPIARYGLDHHCDVRAVEPDADMRGVLLDATCPYANVAVAAGTAEHTTLPDRSVDAIVCAQALHWFDHDAFLAECRRISRGDRFLLVSIYNSTSFDSAMMRGADRGVPGATSDGGAAGSIDATRAAGDSAPQSSEAIAVSPGAADARVAQSSAALAAVSPEDAADIGVSARHFRETAAEFFDHPTIRRFPNPIRYTRDTWRTYMDSHSHSPLPDDPAYPAHRAWVDAIFDERAVDGIMIDDNVTMIASELLPAIPERGRGDDAAVVIRTYDAMPSAAREIRERVFVRERKWRPEFDGWDELGHATHLLAFDGGQAVGTCRFYADPDHADSQPGRYVIARLAVLPDERGRRIGSALLSEAERRIALAGGTLAAVHAEDDRYAFYERRGYQLTDDIYEGGRHGWLIKRLR</sequence>
<evidence type="ECO:0000256" key="4">
    <source>
        <dbReference type="SAM" id="MobiDB-lite"/>
    </source>
</evidence>
<feature type="domain" description="N-acetyltransferase" evidence="5">
    <location>
        <begin position="316"/>
        <end position="459"/>
    </location>
</feature>
<accession>A0ABS6WEH5</accession>
<keyword evidence="3 6" id="KW-0808">Transferase</keyword>
<gene>
    <name evidence="6" type="ORF">KIH79_05235</name>
</gene>
<evidence type="ECO:0000313" key="7">
    <source>
        <dbReference type="Proteomes" id="UP000700815"/>
    </source>
</evidence>
<comment type="similarity">
    <text evidence="1">Belongs to the methyltransferase superfamily.</text>
</comment>
<dbReference type="PANTHER" id="PTHR44942:SF4">
    <property type="entry name" value="METHYLTRANSFERASE TYPE 11 DOMAIN-CONTAINING PROTEIN"/>
    <property type="match status" value="1"/>
</dbReference>
<feature type="region of interest" description="Disordered" evidence="4">
    <location>
        <begin position="157"/>
        <end position="189"/>
    </location>
</feature>
<dbReference type="InterPro" id="IPR000182">
    <property type="entry name" value="GNAT_dom"/>
</dbReference>
<dbReference type="CDD" id="cd04301">
    <property type="entry name" value="NAT_SF"/>
    <property type="match status" value="1"/>
</dbReference>
<dbReference type="InterPro" id="IPR013216">
    <property type="entry name" value="Methyltransf_11"/>
</dbReference>
<evidence type="ECO:0000259" key="5">
    <source>
        <dbReference type="PROSITE" id="PS51186"/>
    </source>
</evidence>
<evidence type="ECO:0000256" key="2">
    <source>
        <dbReference type="ARBA" id="ARBA00022603"/>
    </source>
</evidence>
<evidence type="ECO:0000313" key="6">
    <source>
        <dbReference type="EMBL" id="MBW3092357.1"/>
    </source>
</evidence>
<keyword evidence="2" id="KW-0489">Methyltransferase</keyword>